<dbReference type="GO" id="GO:0016020">
    <property type="term" value="C:membrane"/>
    <property type="evidence" value="ECO:0007669"/>
    <property type="project" value="UniProtKB-SubCell"/>
</dbReference>
<dbReference type="OrthoDB" id="3358017at2759"/>
<reference evidence="6 7" key="1">
    <citation type="submission" date="2016-07" db="EMBL/GenBank/DDBJ databases">
        <title>Pervasive Adenine N6-methylation of Active Genes in Fungi.</title>
        <authorList>
            <consortium name="DOE Joint Genome Institute"/>
            <person name="Mondo S.J."/>
            <person name="Dannebaum R.O."/>
            <person name="Kuo R.C."/>
            <person name="Labutti K."/>
            <person name="Haridas S."/>
            <person name="Kuo A."/>
            <person name="Salamov A."/>
            <person name="Ahrendt S.R."/>
            <person name="Lipzen A."/>
            <person name="Sullivan W."/>
            <person name="Andreopoulos W.B."/>
            <person name="Clum A."/>
            <person name="Lindquist E."/>
            <person name="Daum C."/>
            <person name="Ramamoorthy G.K."/>
            <person name="Gryganskyi A."/>
            <person name="Culley D."/>
            <person name="Magnuson J.K."/>
            <person name="James T.Y."/>
            <person name="O'Malley M.A."/>
            <person name="Stajich J.E."/>
            <person name="Spatafora J.W."/>
            <person name="Visel A."/>
            <person name="Grigoriev I.V."/>
        </authorList>
    </citation>
    <scope>NUCLEOTIDE SEQUENCE [LARGE SCALE GENOMIC DNA]</scope>
    <source>
        <strain evidence="6 7">JEL800</strain>
    </source>
</reference>
<keyword evidence="2 5" id="KW-0812">Transmembrane</keyword>
<feature type="transmembrane region" description="Helical" evidence="5">
    <location>
        <begin position="242"/>
        <end position="262"/>
    </location>
</feature>
<feature type="transmembrane region" description="Helical" evidence="5">
    <location>
        <begin position="127"/>
        <end position="147"/>
    </location>
</feature>
<feature type="transmembrane region" description="Helical" evidence="5">
    <location>
        <begin position="54"/>
        <end position="74"/>
    </location>
</feature>
<dbReference type="PANTHER" id="PTHR31465">
    <property type="entry name" value="PROTEIN RTA1-RELATED"/>
    <property type="match status" value="1"/>
</dbReference>
<organism evidence="6 7">
    <name type="scientific">Rhizoclosmatium globosum</name>
    <dbReference type="NCBI Taxonomy" id="329046"/>
    <lineage>
        <taxon>Eukaryota</taxon>
        <taxon>Fungi</taxon>
        <taxon>Fungi incertae sedis</taxon>
        <taxon>Chytridiomycota</taxon>
        <taxon>Chytridiomycota incertae sedis</taxon>
        <taxon>Chytridiomycetes</taxon>
        <taxon>Chytridiales</taxon>
        <taxon>Chytriomycetaceae</taxon>
        <taxon>Rhizoclosmatium</taxon>
    </lineage>
</organism>
<feature type="transmembrane region" description="Helical" evidence="5">
    <location>
        <begin position="206"/>
        <end position="227"/>
    </location>
</feature>
<feature type="transmembrane region" description="Helical" evidence="5">
    <location>
        <begin position="26"/>
        <end position="45"/>
    </location>
</feature>
<dbReference type="AlphaFoldDB" id="A0A1Y2CAZ6"/>
<comment type="caution">
    <text evidence="6">The sequence shown here is derived from an EMBL/GenBank/DDBJ whole genome shotgun (WGS) entry which is preliminary data.</text>
</comment>
<sequence length="302" mass="33516">MDASFQKLPNGEWNYDMSPFFEKPRLYLAAISAAVYALLTIGHIFQGIRHKTKYMIPMILGCIMELVGWSYRYLSIQDPFDATKFVVQYIAIIIAPILITTSLYTLLEKIMHASHPSVAPFKKSGAVFVVVEVLTLFIQVGGAGIASQQNADEKTMRFGSNIMVGGIALQLVSFSCYLGIAGLFYKRAQDLEVKQHVVPLNSKWKHIFNTLVISSIAVFIRSIFRLIEFIVGYSSALGKNELYLYGFDFLLMAFAVTCVNVIHPGRVLNHIPTAAEIDLEKRNATAARGGQVEAPAPAIRSN</sequence>
<dbReference type="EMBL" id="MCGO01000023">
    <property type="protein sequence ID" value="ORY44221.1"/>
    <property type="molecule type" value="Genomic_DNA"/>
</dbReference>
<dbReference type="InterPro" id="IPR007568">
    <property type="entry name" value="RTA1"/>
</dbReference>
<name>A0A1Y2CAZ6_9FUNG</name>
<dbReference type="PANTHER" id="PTHR31465:SF1">
    <property type="entry name" value="PROTEIN RTA1-RELATED"/>
    <property type="match status" value="1"/>
</dbReference>
<feature type="transmembrane region" description="Helical" evidence="5">
    <location>
        <begin position="167"/>
        <end position="185"/>
    </location>
</feature>
<evidence type="ECO:0000256" key="4">
    <source>
        <dbReference type="ARBA" id="ARBA00023136"/>
    </source>
</evidence>
<evidence type="ECO:0000256" key="3">
    <source>
        <dbReference type="ARBA" id="ARBA00022989"/>
    </source>
</evidence>
<protein>
    <submittedName>
        <fullName evidence="6">RTA1-domain-containing protein</fullName>
    </submittedName>
</protein>
<comment type="subcellular location">
    <subcellularLocation>
        <location evidence="1">Membrane</location>
        <topology evidence="1">Multi-pass membrane protein</topology>
    </subcellularLocation>
</comment>
<dbReference type="Proteomes" id="UP000193642">
    <property type="component" value="Unassembled WGS sequence"/>
</dbReference>
<evidence type="ECO:0000313" key="6">
    <source>
        <dbReference type="EMBL" id="ORY44221.1"/>
    </source>
</evidence>
<gene>
    <name evidence="6" type="ORF">BCR33DRAFT_818596</name>
</gene>
<dbReference type="STRING" id="329046.A0A1Y2CAZ6"/>
<proteinExistence type="predicted"/>
<keyword evidence="4 5" id="KW-0472">Membrane</keyword>
<accession>A0A1Y2CAZ6</accession>
<evidence type="ECO:0000256" key="1">
    <source>
        <dbReference type="ARBA" id="ARBA00004141"/>
    </source>
</evidence>
<dbReference type="Pfam" id="PF04479">
    <property type="entry name" value="RTA1"/>
    <property type="match status" value="1"/>
</dbReference>
<keyword evidence="7" id="KW-1185">Reference proteome</keyword>
<feature type="transmembrane region" description="Helical" evidence="5">
    <location>
        <begin position="86"/>
        <end position="107"/>
    </location>
</feature>
<evidence type="ECO:0000256" key="5">
    <source>
        <dbReference type="SAM" id="Phobius"/>
    </source>
</evidence>
<evidence type="ECO:0000256" key="2">
    <source>
        <dbReference type="ARBA" id="ARBA00022692"/>
    </source>
</evidence>
<keyword evidence="3 5" id="KW-1133">Transmembrane helix</keyword>
<evidence type="ECO:0000313" key="7">
    <source>
        <dbReference type="Proteomes" id="UP000193642"/>
    </source>
</evidence>